<evidence type="ECO:0000313" key="3">
    <source>
        <dbReference type="Proteomes" id="UP000589036"/>
    </source>
</evidence>
<proteinExistence type="predicted"/>
<feature type="compositionally biased region" description="Pro residues" evidence="1">
    <location>
        <begin position="202"/>
        <end position="218"/>
    </location>
</feature>
<feature type="compositionally biased region" description="Pro residues" evidence="1">
    <location>
        <begin position="170"/>
        <end position="193"/>
    </location>
</feature>
<reference evidence="2 3" key="1">
    <citation type="submission" date="2020-07" db="EMBL/GenBank/DDBJ databases">
        <title>Sequencing the genomes of 1000 actinobacteria strains.</title>
        <authorList>
            <person name="Klenk H.-P."/>
        </authorList>
    </citation>
    <scope>NUCLEOTIDE SEQUENCE [LARGE SCALE GENOMIC DNA]</scope>
    <source>
        <strain evidence="2 3">CXB654</strain>
    </source>
</reference>
<name>A0A852U2H0_9ACTN</name>
<dbReference type="AlphaFoldDB" id="A0A852U2H0"/>
<accession>A0A852U2H0</accession>
<evidence type="ECO:0000256" key="1">
    <source>
        <dbReference type="SAM" id="MobiDB-lite"/>
    </source>
</evidence>
<organism evidence="2 3">
    <name type="scientific">Spinactinospora alkalitolerans</name>
    <dbReference type="NCBI Taxonomy" id="687207"/>
    <lineage>
        <taxon>Bacteria</taxon>
        <taxon>Bacillati</taxon>
        <taxon>Actinomycetota</taxon>
        <taxon>Actinomycetes</taxon>
        <taxon>Streptosporangiales</taxon>
        <taxon>Nocardiopsidaceae</taxon>
        <taxon>Spinactinospora</taxon>
    </lineage>
</organism>
<sequence length="218" mass="23095">MLTTDGYTGVVRQRLYETRARVMEHQQVGPGQALVGLRSDNVALTPMTLCVAVTQIEHATLPMIRDFCRHADAYAKRLAGGGVGWVSGACTIAAVVCARSDHDAQVFAGQQTQVGWGTTLRPVLVDLSTGNVNTWLGTQFVGALAMGFVRDNVRRYFPLPAEAGARLNAGPPPGPQAPPGHPGPPPQGPPHGAPPYGGHPQVPRPPGPPHPPYPPQRH</sequence>
<feature type="region of interest" description="Disordered" evidence="1">
    <location>
        <begin position="164"/>
        <end position="218"/>
    </location>
</feature>
<dbReference type="RefSeq" id="WP_179645820.1">
    <property type="nucleotide sequence ID" value="NZ_BAAAYY010000014.1"/>
</dbReference>
<dbReference type="EMBL" id="JACCCC010000001">
    <property type="protein sequence ID" value="NYE50321.1"/>
    <property type="molecule type" value="Genomic_DNA"/>
</dbReference>
<comment type="caution">
    <text evidence="2">The sequence shown here is derived from an EMBL/GenBank/DDBJ whole genome shotgun (WGS) entry which is preliminary data.</text>
</comment>
<protein>
    <submittedName>
        <fullName evidence="2">tRNA(Arg) A34 adenosine deaminase TadA</fullName>
    </submittedName>
</protein>
<keyword evidence="3" id="KW-1185">Reference proteome</keyword>
<dbReference type="Proteomes" id="UP000589036">
    <property type="component" value="Unassembled WGS sequence"/>
</dbReference>
<evidence type="ECO:0000313" key="2">
    <source>
        <dbReference type="EMBL" id="NYE50321.1"/>
    </source>
</evidence>
<gene>
    <name evidence="2" type="ORF">HDA32_005441</name>
</gene>